<evidence type="ECO:0000313" key="1">
    <source>
        <dbReference type="EMBL" id="KGJ72409.1"/>
    </source>
</evidence>
<dbReference type="AlphaFoldDB" id="A0A099J1V1"/>
<comment type="caution">
    <text evidence="1">The sequence shown here is derived from an EMBL/GenBank/DDBJ whole genome shotgun (WGS) entry which is preliminary data.</text>
</comment>
<proteinExistence type="predicted"/>
<dbReference type="Proteomes" id="UP000029864">
    <property type="component" value="Unassembled WGS sequence"/>
</dbReference>
<reference evidence="2 4" key="2">
    <citation type="submission" date="2020-08" db="EMBL/GenBank/DDBJ databases">
        <title>Sequencing the genomes of 1000 actinobacteria strains.</title>
        <authorList>
            <person name="Klenk H.-P."/>
        </authorList>
    </citation>
    <scope>NUCLEOTIDE SEQUENCE [LARGE SCALE GENOMIC DNA]</scope>
    <source>
        <strain evidence="2 4">DSM 21065</strain>
    </source>
</reference>
<dbReference type="EMBL" id="JPXF01000074">
    <property type="protein sequence ID" value="KGJ72409.1"/>
    <property type="molecule type" value="Genomic_DNA"/>
</dbReference>
<sequence length="116" mass="12494">MKQISYNGEMFITGTETSDALVLFVTHAMPMETPVAIEVPVLEPNNEIALHTLVLSASTQLHVTETEVVASENELEQFPIPLLLTVGIKDVQPLSAADVASMDDSVGLDLDFGRNA</sequence>
<dbReference type="EMBL" id="JACHBQ010000001">
    <property type="protein sequence ID" value="MBB5640587.1"/>
    <property type="molecule type" value="Genomic_DNA"/>
</dbReference>
<evidence type="ECO:0000313" key="3">
    <source>
        <dbReference type="Proteomes" id="UP000029864"/>
    </source>
</evidence>
<evidence type="ECO:0000313" key="4">
    <source>
        <dbReference type="Proteomes" id="UP000561726"/>
    </source>
</evidence>
<accession>A0A099J1V1</accession>
<organism evidence="1 3">
    <name type="scientific">Cryobacterium roopkundense</name>
    <dbReference type="NCBI Taxonomy" id="1001240"/>
    <lineage>
        <taxon>Bacteria</taxon>
        <taxon>Bacillati</taxon>
        <taxon>Actinomycetota</taxon>
        <taxon>Actinomycetes</taxon>
        <taxon>Micrococcales</taxon>
        <taxon>Microbacteriaceae</taxon>
        <taxon>Cryobacterium</taxon>
    </lineage>
</organism>
<reference evidence="1 3" key="1">
    <citation type="submission" date="2014-08" db="EMBL/GenBank/DDBJ databases">
        <authorList>
            <person name="Sisinthy S."/>
        </authorList>
    </citation>
    <scope>NUCLEOTIDE SEQUENCE [LARGE SCALE GENOMIC DNA]</scope>
    <source>
        <strain evidence="1 3">RuG17</strain>
    </source>
</reference>
<name>A0A099J1V1_9MICO</name>
<dbReference type="RefSeq" id="WP_035837971.1">
    <property type="nucleotide sequence ID" value="NZ_JACHBQ010000001.1"/>
</dbReference>
<evidence type="ECO:0000313" key="2">
    <source>
        <dbReference type="EMBL" id="MBB5640587.1"/>
    </source>
</evidence>
<dbReference type="Proteomes" id="UP000561726">
    <property type="component" value="Unassembled WGS sequence"/>
</dbReference>
<gene>
    <name evidence="2" type="ORF">BJ997_001135</name>
    <name evidence="1" type="ORF">GY21_15515</name>
</gene>
<keyword evidence="3" id="KW-1185">Reference proteome</keyword>
<dbReference type="OrthoDB" id="5120909at2"/>
<protein>
    <submittedName>
        <fullName evidence="1">Uncharacterized protein</fullName>
    </submittedName>
</protein>